<dbReference type="AlphaFoldDB" id="A0A4Z1A611"/>
<dbReference type="RefSeq" id="WP_135643516.1">
    <property type="nucleotide sequence ID" value="NZ_RQGH01000026.1"/>
</dbReference>
<organism evidence="1 2">
    <name type="scientific">Leptospira jelokensis</name>
    <dbReference type="NCBI Taxonomy" id="2484931"/>
    <lineage>
        <taxon>Bacteria</taxon>
        <taxon>Pseudomonadati</taxon>
        <taxon>Spirochaetota</taxon>
        <taxon>Spirochaetia</taxon>
        <taxon>Leptospirales</taxon>
        <taxon>Leptospiraceae</taxon>
        <taxon>Leptospira</taxon>
    </lineage>
</organism>
<proteinExistence type="predicted"/>
<gene>
    <name evidence="1" type="ORF">EHQ62_13370</name>
</gene>
<protein>
    <recommendedName>
        <fullName evidence="3">DUF1801 domain-containing protein</fullName>
    </recommendedName>
</protein>
<name>A0A4Z1A611_9LEPT</name>
<evidence type="ECO:0000313" key="1">
    <source>
        <dbReference type="EMBL" id="TGL65547.1"/>
    </source>
</evidence>
<keyword evidence="2" id="KW-1185">Reference proteome</keyword>
<accession>A0A4Z1A611</accession>
<sequence>MKSRKETIGKSFNIKKWISQYPIASDEVLEYYFNLSPAMLDKLMEIRVWIYELSKSDNRIGMIQECLKWGEPSFLTPITKSGSTIRMAKVNDNTFALYFNCKTTIAKEIAMEFPEFNCDGKRALFFPINQKLPKTKLTLCLKKALLYHKREL</sequence>
<dbReference type="Proteomes" id="UP000297567">
    <property type="component" value="Unassembled WGS sequence"/>
</dbReference>
<evidence type="ECO:0000313" key="2">
    <source>
        <dbReference type="Proteomes" id="UP000297567"/>
    </source>
</evidence>
<dbReference type="EMBL" id="RQGH01000026">
    <property type="protein sequence ID" value="TGL65547.1"/>
    <property type="molecule type" value="Genomic_DNA"/>
</dbReference>
<dbReference type="SUPFAM" id="SSF159888">
    <property type="entry name" value="YdhG-like"/>
    <property type="match status" value="1"/>
</dbReference>
<comment type="caution">
    <text evidence="1">The sequence shown here is derived from an EMBL/GenBank/DDBJ whole genome shotgun (WGS) entry which is preliminary data.</text>
</comment>
<reference evidence="1" key="1">
    <citation type="journal article" date="2019" name="PLoS Negl. Trop. Dis.">
        <title>Revisiting the worldwide diversity of Leptospira species in the environment.</title>
        <authorList>
            <person name="Vincent A.T."/>
            <person name="Schiettekatte O."/>
            <person name="Bourhy P."/>
            <person name="Veyrier F.J."/>
            <person name="Picardeau M."/>
        </authorList>
    </citation>
    <scope>NUCLEOTIDE SEQUENCE [LARGE SCALE GENOMIC DNA]</scope>
    <source>
        <strain evidence="1">201702451</strain>
    </source>
</reference>
<evidence type="ECO:0008006" key="3">
    <source>
        <dbReference type="Google" id="ProtNLM"/>
    </source>
</evidence>